<evidence type="ECO:0000313" key="2">
    <source>
        <dbReference type="EMBL" id="QDG52204.1"/>
    </source>
</evidence>
<dbReference type="InterPro" id="IPR011051">
    <property type="entry name" value="RmlC_Cupin_sf"/>
</dbReference>
<dbReference type="InterPro" id="IPR021710">
    <property type="entry name" value="DUF3293"/>
</dbReference>
<name>A0A4Y6PV25_PERCE</name>
<proteinExistence type="predicted"/>
<dbReference type="InterPro" id="IPR014710">
    <property type="entry name" value="RmlC-like_jellyroll"/>
</dbReference>
<evidence type="ECO:0000259" key="1">
    <source>
        <dbReference type="Pfam" id="PF07883"/>
    </source>
</evidence>
<sequence>MNPMLRDAYESTTYVASTPRGRLRVRVGEGHAELDALLEEHHAEQWAYITAWNPGSELLSPLENHERQKELEGELREAGYTFFRGSGVPDSDDWDAEESVLVVGIARSEAVRLGAAYGQNAIVYGRSGGEAELVWCDAEPPQSSADESSANKSAADEVVDVFAMPAELPGDDEFFEVLARGEDVRVERIISHGHTTPDGEWYDQEDGEWVVLLQGEATLLWEDGTTTELGAGEAVFIEAHRRHRVVRTSSEPPCIWLAVHGR</sequence>
<accession>A0A5B8YBB9</accession>
<dbReference type="InterPro" id="IPR013096">
    <property type="entry name" value="Cupin_2"/>
</dbReference>
<dbReference type="AlphaFoldDB" id="A0A4Y6PV25"/>
<reference evidence="2 3" key="1">
    <citation type="submission" date="2019-06" db="EMBL/GenBank/DDBJ databases">
        <title>Persicimonas caeni gen. nov., sp. nov., a predatory bacterium isolated from solar saltern.</title>
        <authorList>
            <person name="Wang S."/>
        </authorList>
    </citation>
    <scope>NUCLEOTIDE SEQUENCE [LARGE SCALE GENOMIC DNA]</scope>
    <source>
        <strain evidence="2 3">YN101</strain>
    </source>
</reference>
<dbReference type="Pfam" id="PF07883">
    <property type="entry name" value="Cupin_2"/>
    <property type="match status" value="1"/>
</dbReference>
<dbReference type="RefSeq" id="WP_141198676.1">
    <property type="nucleotide sequence ID" value="NZ_CP041186.1"/>
</dbReference>
<protein>
    <submittedName>
        <fullName evidence="2">DUF3293 domain-containing protein</fullName>
    </submittedName>
</protein>
<dbReference type="CDD" id="cd06981">
    <property type="entry name" value="cupin_reut_a1446"/>
    <property type="match status" value="1"/>
</dbReference>
<dbReference type="Pfam" id="PF11697">
    <property type="entry name" value="DUF3293"/>
    <property type="match status" value="1"/>
</dbReference>
<dbReference type="EMBL" id="CP041186">
    <property type="protein sequence ID" value="QDG52204.1"/>
    <property type="molecule type" value="Genomic_DNA"/>
</dbReference>
<accession>A0A4Y6PV25</accession>
<dbReference type="SUPFAM" id="SSF51182">
    <property type="entry name" value="RmlC-like cupins"/>
    <property type="match status" value="1"/>
</dbReference>
<evidence type="ECO:0000313" key="3">
    <source>
        <dbReference type="Proteomes" id="UP000315995"/>
    </source>
</evidence>
<gene>
    <name evidence="2" type="ORF">FIV42_16080</name>
</gene>
<feature type="domain" description="Cupin type-2" evidence="1">
    <location>
        <begin position="203"/>
        <end position="259"/>
    </location>
</feature>
<dbReference type="OrthoDB" id="9798585at2"/>
<dbReference type="Gene3D" id="2.60.120.10">
    <property type="entry name" value="Jelly Rolls"/>
    <property type="match status" value="1"/>
</dbReference>
<organism evidence="2 3">
    <name type="scientific">Persicimonas caeni</name>
    <dbReference type="NCBI Taxonomy" id="2292766"/>
    <lineage>
        <taxon>Bacteria</taxon>
        <taxon>Deltaproteobacteria</taxon>
        <taxon>Bradymonadales</taxon>
        <taxon>Bradymonadaceae</taxon>
        <taxon>Persicimonas</taxon>
    </lineage>
</organism>
<dbReference type="Proteomes" id="UP000315995">
    <property type="component" value="Chromosome"/>
</dbReference>
<keyword evidence="3" id="KW-1185">Reference proteome</keyword>